<dbReference type="STRING" id="1798709.A2538_01585"/>
<evidence type="ECO:0000313" key="1">
    <source>
        <dbReference type="EMBL" id="OGH94204.1"/>
    </source>
</evidence>
<reference evidence="1 2" key="1">
    <citation type="journal article" date="2016" name="Nat. Commun.">
        <title>Thousands of microbial genomes shed light on interconnected biogeochemical processes in an aquifer system.</title>
        <authorList>
            <person name="Anantharaman K."/>
            <person name="Brown C.T."/>
            <person name="Hug L.A."/>
            <person name="Sharon I."/>
            <person name="Castelle C.J."/>
            <person name="Probst A.J."/>
            <person name="Thomas B.C."/>
            <person name="Singh A."/>
            <person name="Wilkins M.J."/>
            <person name="Karaoz U."/>
            <person name="Brodie E.L."/>
            <person name="Williams K.H."/>
            <person name="Hubbard S.S."/>
            <person name="Banfield J.F."/>
        </authorList>
    </citation>
    <scope>NUCLEOTIDE SEQUENCE [LARGE SCALE GENOMIC DNA]</scope>
</reference>
<dbReference type="AlphaFoldDB" id="A0A1F6PE30"/>
<evidence type="ECO:0000313" key="2">
    <source>
        <dbReference type="Proteomes" id="UP000178254"/>
    </source>
</evidence>
<organism evidence="1 2">
    <name type="scientific">Candidatus Magasanikbacteria bacterium RIFOXYD2_FULL_41_14</name>
    <dbReference type="NCBI Taxonomy" id="1798709"/>
    <lineage>
        <taxon>Bacteria</taxon>
        <taxon>Candidatus Magasanikiibacteriota</taxon>
    </lineage>
</organism>
<gene>
    <name evidence="1" type="ORF">A2538_01585</name>
</gene>
<protein>
    <submittedName>
        <fullName evidence="1">Uncharacterized protein</fullName>
    </submittedName>
</protein>
<name>A0A1F6PE30_9BACT</name>
<dbReference type="EMBL" id="MFRE01000011">
    <property type="protein sequence ID" value="OGH94204.1"/>
    <property type="molecule type" value="Genomic_DNA"/>
</dbReference>
<accession>A0A1F6PE30</accession>
<comment type="caution">
    <text evidence="1">The sequence shown here is derived from an EMBL/GenBank/DDBJ whole genome shotgun (WGS) entry which is preliminary data.</text>
</comment>
<proteinExistence type="predicted"/>
<sequence>MLRQMISALFLVLLISCAEQRLEPEVVVYQGEDTRVLFEVEGLKFEAVGFLSSEYVSEMLTRAAIKNHGAVGGEYGAFLREHLDQFPKEFRRYVLVTGWRDPGNPQYVSCFSWDGGDRQSGTSTGFGSATTGATATASCVAWSEFGHPQAPQWGARLRSGFTRLWPAAKFRKHSCSKRCGRKKYK</sequence>
<dbReference type="PROSITE" id="PS51257">
    <property type="entry name" value="PROKAR_LIPOPROTEIN"/>
    <property type="match status" value="1"/>
</dbReference>
<dbReference type="Proteomes" id="UP000178254">
    <property type="component" value="Unassembled WGS sequence"/>
</dbReference>